<gene>
    <name evidence="2" type="ORF">JCM15548_13589</name>
</gene>
<evidence type="ECO:0000313" key="2">
    <source>
        <dbReference type="EMBL" id="GAO31242.1"/>
    </source>
</evidence>
<dbReference type="PANTHER" id="PTHR11733:SF167">
    <property type="entry name" value="FI17812P1-RELATED"/>
    <property type="match status" value="1"/>
</dbReference>
<evidence type="ECO:0000259" key="1">
    <source>
        <dbReference type="Pfam" id="PF05649"/>
    </source>
</evidence>
<accession>A0A0E9M081</accession>
<organism evidence="2 3">
    <name type="scientific">Geofilum rubicundum JCM 15548</name>
    <dbReference type="NCBI Taxonomy" id="1236989"/>
    <lineage>
        <taxon>Bacteria</taxon>
        <taxon>Pseudomonadati</taxon>
        <taxon>Bacteroidota</taxon>
        <taxon>Bacteroidia</taxon>
        <taxon>Marinilabiliales</taxon>
        <taxon>Marinilabiliaceae</taxon>
        <taxon>Geofilum</taxon>
    </lineage>
</organism>
<reference evidence="2 3" key="1">
    <citation type="journal article" date="2015" name="Microbes Environ.">
        <title>Distribution and evolution of nitrogen fixation genes in the phylum bacteroidetes.</title>
        <authorList>
            <person name="Inoue J."/>
            <person name="Oshima K."/>
            <person name="Suda W."/>
            <person name="Sakamoto M."/>
            <person name="Iino T."/>
            <person name="Noda S."/>
            <person name="Hongoh Y."/>
            <person name="Hattori M."/>
            <person name="Ohkuma M."/>
        </authorList>
    </citation>
    <scope>NUCLEOTIDE SEQUENCE [LARGE SCALE GENOMIC DNA]</scope>
    <source>
        <strain evidence="2">JCM 15548</strain>
    </source>
</reference>
<dbReference type="PANTHER" id="PTHR11733">
    <property type="entry name" value="ZINC METALLOPROTEASE FAMILY M13 NEPRILYSIN-RELATED"/>
    <property type="match status" value="1"/>
</dbReference>
<dbReference type="Pfam" id="PF05649">
    <property type="entry name" value="Peptidase_M13_N"/>
    <property type="match status" value="1"/>
</dbReference>
<sequence length="229" mass="25269">MIAMATTLGACSDGTPKSVLNTAHMDATINPGDDFYQFVNNGWLASNPIPDDYSRYGAFEQLNEENEQKLSDLLTAIRNDETAEPGSNRQKVRDFYNSAMDTVALEEQGLTPLMPFLDAIDQIQSKAALSTALANMHKMGFSALFGMGAAQDRKNTEMMIASGGTGWLGMSDRDYYLKDDARSTEIRENYERFIESIFVLAGASEAEAAEARETIMEMETELAKLPWTA</sequence>
<protein>
    <submittedName>
        <fullName evidence="2">Metallopeptidase</fullName>
    </submittedName>
</protein>
<dbReference type="EMBL" id="BAZW01000042">
    <property type="protein sequence ID" value="GAO31242.1"/>
    <property type="molecule type" value="Genomic_DNA"/>
</dbReference>
<dbReference type="InterPro" id="IPR000718">
    <property type="entry name" value="Peptidase_M13"/>
</dbReference>
<dbReference type="AlphaFoldDB" id="A0A0E9M081"/>
<dbReference type="GO" id="GO:0005886">
    <property type="term" value="C:plasma membrane"/>
    <property type="evidence" value="ECO:0007669"/>
    <property type="project" value="TreeGrafter"/>
</dbReference>
<dbReference type="Gene3D" id="3.40.390.10">
    <property type="entry name" value="Collagenase (Catalytic Domain)"/>
    <property type="match status" value="1"/>
</dbReference>
<dbReference type="Proteomes" id="UP000032900">
    <property type="component" value="Unassembled WGS sequence"/>
</dbReference>
<proteinExistence type="predicted"/>
<dbReference type="Gene3D" id="1.10.1380.10">
    <property type="entry name" value="Neutral endopeptidase , domain2"/>
    <property type="match status" value="1"/>
</dbReference>
<dbReference type="SUPFAM" id="SSF55486">
    <property type="entry name" value="Metalloproteases ('zincins'), catalytic domain"/>
    <property type="match status" value="1"/>
</dbReference>
<dbReference type="GO" id="GO:0004222">
    <property type="term" value="F:metalloendopeptidase activity"/>
    <property type="evidence" value="ECO:0007669"/>
    <property type="project" value="InterPro"/>
</dbReference>
<dbReference type="InterPro" id="IPR024079">
    <property type="entry name" value="MetalloPept_cat_dom_sf"/>
</dbReference>
<comment type="caution">
    <text evidence="2">The sequence shown here is derived from an EMBL/GenBank/DDBJ whole genome shotgun (WGS) entry which is preliminary data.</text>
</comment>
<dbReference type="PROSITE" id="PS51885">
    <property type="entry name" value="NEPRILYSIN"/>
    <property type="match status" value="1"/>
</dbReference>
<name>A0A0E9M081_9BACT</name>
<dbReference type="InterPro" id="IPR008753">
    <property type="entry name" value="Peptidase_M13_N"/>
</dbReference>
<feature type="domain" description="Peptidase M13 N-terminal" evidence="1">
    <location>
        <begin position="31"/>
        <end position="228"/>
    </location>
</feature>
<dbReference type="InterPro" id="IPR042089">
    <property type="entry name" value="Peptidase_M13_dom_2"/>
</dbReference>
<dbReference type="STRING" id="1236989.JCM15548_13589"/>
<keyword evidence="3" id="KW-1185">Reference proteome</keyword>
<dbReference type="GO" id="GO:0016485">
    <property type="term" value="P:protein processing"/>
    <property type="evidence" value="ECO:0007669"/>
    <property type="project" value="TreeGrafter"/>
</dbReference>
<evidence type="ECO:0000313" key="3">
    <source>
        <dbReference type="Proteomes" id="UP000032900"/>
    </source>
</evidence>